<dbReference type="Proteomes" id="UP000035050">
    <property type="component" value="Chromosome"/>
</dbReference>
<evidence type="ECO:0000256" key="5">
    <source>
        <dbReference type="ARBA" id="ARBA00022989"/>
    </source>
</evidence>
<reference evidence="9" key="1">
    <citation type="submission" date="2016-06" db="EMBL/GenBank/DDBJ databases">
        <title>Pandoraea oxalativorans DSM 23570 Genome Sequencing.</title>
        <authorList>
            <person name="Ee R."/>
            <person name="Lim Y.-L."/>
            <person name="Yong D."/>
            <person name="Yin W.-F."/>
            <person name="Chan K.-G."/>
        </authorList>
    </citation>
    <scope>NUCLEOTIDE SEQUENCE</scope>
    <source>
        <strain evidence="9">DSM 23570</strain>
    </source>
</reference>
<comment type="similarity">
    <text evidence="7">Belongs to the binding-protein-dependent transport system permease family.</text>
</comment>
<dbReference type="GO" id="GO:0005886">
    <property type="term" value="C:plasma membrane"/>
    <property type="evidence" value="ECO:0007669"/>
    <property type="project" value="UniProtKB-SubCell"/>
</dbReference>
<evidence type="ECO:0000259" key="8">
    <source>
        <dbReference type="PROSITE" id="PS50928"/>
    </source>
</evidence>
<protein>
    <submittedName>
        <fullName evidence="9">Nitrate ABC transporter permease</fullName>
    </submittedName>
</protein>
<dbReference type="SUPFAM" id="SSF161098">
    <property type="entry name" value="MetI-like"/>
    <property type="match status" value="1"/>
</dbReference>
<dbReference type="RefSeq" id="WP_046292554.1">
    <property type="nucleotide sequence ID" value="NZ_CP011253.3"/>
</dbReference>
<comment type="subcellular location">
    <subcellularLocation>
        <location evidence="1 7">Cell membrane</location>
        <topology evidence="1 7">Multi-pass membrane protein</topology>
    </subcellularLocation>
</comment>
<dbReference type="HOGENOM" id="CLU_046113_2_2_4"/>
<dbReference type="OrthoDB" id="3173654at2"/>
<evidence type="ECO:0000256" key="3">
    <source>
        <dbReference type="ARBA" id="ARBA00022475"/>
    </source>
</evidence>
<dbReference type="CDD" id="cd06261">
    <property type="entry name" value="TM_PBP2"/>
    <property type="match status" value="1"/>
</dbReference>
<accession>A0A0E3YFB5</accession>
<feature type="transmembrane region" description="Helical" evidence="7">
    <location>
        <begin position="119"/>
        <end position="138"/>
    </location>
</feature>
<dbReference type="PATRIC" id="fig|573737.6.peg.5227"/>
<evidence type="ECO:0000256" key="7">
    <source>
        <dbReference type="RuleBase" id="RU363032"/>
    </source>
</evidence>
<organism evidence="9 10">
    <name type="scientific">Pandoraea oxalativorans</name>
    <dbReference type="NCBI Taxonomy" id="573737"/>
    <lineage>
        <taxon>Bacteria</taxon>
        <taxon>Pseudomonadati</taxon>
        <taxon>Pseudomonadota</taxon>
        <taxon>Betaproteobacteria</taxon>
        <taxon>Burkholderiales</taxon>
        <taxon>Burkholderiaceae</taxon>
        <taxon>Pandoraea</taxon>
    </lineage>
</organism>
<keyword evidence="6 7" id="KW-0472">Membrane</keyword>
<evidence type="ECO:0000256" key="4">
    <source>
        <dbReference type="ARBA" id="ARBA00022692"/>
    </source>
</evidence>
<dbReference type="Pfam" id="PF00528">
    <property type="entry name" value="BPD_transp_1"/>
    <property type="match status" value="1"/>
</dbReference>
<feature type="transmembrane region" description="Helical" evidence="7">
    <location>
        <begin position="159"/>
        <end position="189"/>
    </location>
</feature>
<evidence type="ECO:0000256" key="1">
    <source>
        <dbReference type="ARBA" id="ARBA00004651"/>
    </source>
</evidence>
<feature type="transmembrane region" description="Helical" evidence="7">
    <location>
        <begin position="209"/>
        <end position="233"/>
    </location>
</feature>
<dbReference type="PANTHER" id="PTHR30151:SF0">
    <property type="entry name" value="ABC TRANSPORTER PERMEASE PROTEIN MJ0413-RELATED"/>
    <property type="match status" value="1"/>
</dbReference>
<dbReference type="InterPro" id="IPR000515">
    <property type="entry name" value="MetI-like"/>
</dbReference>
<dbReference type="InterPro" id="IPR035906">
    <property type="entry name" value="MetI-like_sf"/>
</dbReference>
<keyword evidence="5 7" id="KW-1133">Transmembrane helix</keyword>
<evidence type="ECO:0000313" key="9">
    <source>
        <dbReference type="EMBL" id="AKC71432.1"/>
    </source>
</evidence>
<dbReference type="AlphaFoldDB" id="A0A0E3YFB5"/>
<keyword evidence="10" id="KW-1185">Reference proteome</keyword>
<keyword evidence="3" id="KW-1003">Cell membrane</keyword>
<gene>
    <name evidence="9" type="ORF">MB84_21175</name>
</gene>
<keyword evidence="2 7" id="KW-0813">Transport</keyword>
<keyword evidence="4 7" id="KW-0812">Transmembrane</keyword>
<evidence type="ECO:0000313" key="10">
    <source>
        <dbReference type="Proteomes" id="UP000035050"/>
    </source>
</evidence>
<name>A0A0E3YFB5_9BURK</name>
<feature type="transmembrane region" description="Helical" evidence="7">
    <location>
        <begin position="60"/>
        <end position="80"/>
    </location>
</feature>
<proteinExistence type="inferred from homology"/>
<feature type="transmembrane region" description="Helical" evidence="7">
    <location>
        <begin position="92"/>
        <end position="113"/>
    </location>
</feature>
<evidence type="ECO:0000256" key="6">
    <source>
        <dbReference type="ARBA" id="ARBA00023136"/>
    </source>
</evidence>
<dbReference type="KEGG" id="pox:MB84_21175"/>
<dbReference type="GO" id="GO:0055085">
    <property type="term" value="P:transmembrane transport"/>
    <property type="evidence" value="ECO:0007669"/>
    <property type="project" value="InterPro"/>
</dbReference>
<dbReference type="Gene3D" id="1.10.3720.10">
    <property type="entry name" value="MetI-like"/>
    <property type="match status" value="1"/>
</dbReference>
<evidence type="ECO:0000256" key="2">
    <source>
        <dbReference type="ARBA" id="ARBA00022448"/>
    </source>
</evidence>
<dbReference type="PANTHER" id="PTHR30151">
    <property type="entry name" value="ALKANE SULFONATE ABC TRANSPORTER-RELATED, MEMBRANE SUBUNIT"/>
    <property type="match status" value="1"/>
</dbReference>
<feature type="domain" description="ABC transmembrane type-1" evidence="8">
    <location>
        <begin position="53"/>
        <end position="233"/>
    </location>
</feature>
<dbReference type="EMBL" id="CP011253">
    <property type="protein sequence ID" value="AKC71432.1"/>
    <property type="molecule type" value="Genomic_DNA"/>
</dbReference>
<sequence>MKNLIGPTCVALVVLLLWEGLHLAVGGASLSSPVQTGAALWQMLGTASFWDNVAETGRALVYALVIAIAGGIALGVLLGINRMAGTVAEPLLVNLYSLPKVTLYPLVLLVFGLGLSAKVAFGVMHGLIPILVFTMNAIRQMKPVYLRAAHTMRLPFRQTLWRVVLPAIFPEIVAGMRLGFSLTLLGVLIGEMFASQKGLGYLLTNAMNLGDIGTIMSVALFLTLFALTCNGLLMAADKRLTHR</sequence>
<dbReference type="PROSITE" id="PS50928">
    <property type="entry name" value="ABC_TM1"/>
    <property type="match status" value="1"/>
</dbReference>